<keyword evidence="3" id="KW-1015">Disulfide bond</keyword>
<dbReference type="AlphaFoldDB" id="A0A8W8HLL2"/>
<dbReference type="GO" id="GO:0005577">
    <property type="term" value="C:fibrinogen complex"/>
    <property type="evidence" value="ECO:0007669"/>
    <property type="project" value="TreeGrafter"/>
</dbReference>
<evidence type="ECO:0000256" key="5">
    <source>
        <dbReference type="SAM" id="MobiDB-lite"/>
    </source>
</evidence>
<dbReference type="GO" id="GO:0034116">
    <property type="term" value="P:positive regulation of heterotypic cell-cell adhesion"/>
    <property type="evidence" value="ECO:0007669"/>
    <property type="project" value="TreeGrafter"/>
</dbReference>
<dbReference type="Gene3D" id="3.90.215.10">
    <property type="entry name" value="Gamma Fibrinogen, chain A, domain 1"/>
    <property type="match status" value="1"/>
</dbReference>
<keyword evidence="4" id="KW-0325">Glycoprotein</keyword>
<dbReference type="InterPro" id="IPR037579">
    <property type="entry name" value="FIB_ANG-like"/>
</dbReference>
<reference evidence="7" key="1">
    <citation type="submission" date="2022-08" db="UniProtKB">
        <authorList>
            <consortium name="EnsemblMetazoa"/>
        </authorList>
    </citation>
    <scope>IDENTIFICATION</scope>
    <source>
        <strain evidence="7">05x7-T-G4-1.051#20</strain>
    </source>
</reference>
<dbReference type="EnsemblMetazoa" id="G10167.2">
    <property type="protein sequence ID" value="G10167.2:cds"/>
    <property type="gene ID" value="G10167"/>
</dbReference>
<dbReference type="CDD" id="cd00087">
    <property type="entry name" value="FReD"/>
    <property type="match status" value="1"/>
</dbReference>
<dbReference type="FunFam" id="3.90.215.10:FF:000001">
    <property type="entry name" value="Tenascin isoform 1"/>
    <property type="match status" value="1"/>
</dbReference>
<dbReference type="PANTHER" id="PTHR47221">
    <property type="entry name" value="FIBRINOGEN ALPHA CHAIN"/>
    <property type="match status" value="1"/>
</dbReference>
<protein>
    <recommendedName>
        <fullName evidence="6">Fibrinogen C-terminal domain-containing protein</fullName>
    </recommendedName>
</protein>
<organism evidence="7 8">
    <name type="scientific">Magallana gigas</name>
    <name type="common">Pacific oyster</name>
    <name type="synonym">Crassostrea gigas</name>
    <dbReference type="NCBI Taxonomy" id="29159"/>
    <lineage>
        <taxon>Eukaryota</taxon>
        <taxon>Metazoa</taxon>
        <taxon>Spiralia</taxon>
        <taxon>Lophotrochozoa</taxon>
        <taxon>Mollusca</taxon>
        <taxon>Bivalvia</taxon>
        <taxon>Autobranchia</taxon>
        <taxon>Pteriomorphia</taxon>
        <taxon>Ostreida</taxon>
        <taxon>Ostreoidea</taxon>
        <taxon>Ostreidae</taxon>
        <taxon>Magallana</taxon>
    </lineage>
</organism>
<feature type="region of interest" description="Disordered" evidence="5">
    <location>
        <begin position="1"/>
        <end position="31"/>
    </location>
</feature>
<dbReference type="NCBIfam" id="NF040941">
    <property type="entry name" value="GGGWT_bact"/>
    <property type="match status" value="1"/>
</dbReference>
<evidence type="ECO:0000256" key="3">
    <source>
        <dbReference type="ARBA" id="ARBA00023157"/>
    </source>
</evidence>
<feature type="domain" description="Fibrinogen C-terminal" evidence="6">
    <location>
        <begin position="130"/>
        <end position="349"/>
    </location>
</feature>
<dbReference type="SUPFAM" id="SSF56496">
    <property type="entry name" value="Fibrinogen C-terminal domain-like"/>
    <property type="match status" value="1"/>
</dbReference>
<dbReference type="PROSITE" id="PS51406">
    <property type="entry name" value="FIBRINOGEN_C_2"/>
    <property type="match status" value="1"/>
</dbReference>
<dbReference type="GO" id="GO:0030674">
    <property type="term" value="F:protein-macromolecule adaptor activity"/>
    <property type="evidence" value="ECO:0007669"/>
    <property type="project" value="TreeGrafter"/>
</dbReference>
<evidence type="ECO:0000256" key="4">
    <source>
        <dbReference type="ARBA" id="ARBA00023180"/>
    </source>
</evidence>
<dbReference type="InterPro" id="IPR014716">
    <property type="entry name" value="Fibrinogen_a/b/g_C_1"/>
</dbReference>
<evidence type="ECO:0000256" key="1">
    <source>
        <dbReference type="ARBA" id="ARBA00004613"/>
    </source>
</evidence>
<evidence type="ECO:0000259" key="6">
    <source>
        <dbReference type="PROSITE" id="PS51406"/>
    </source>
</evidence>
<dbReference type="InterPro" id="IPR036056">
    <property type="entry name" value="Fibrinogen-like_C"/>
</dbReference>
<sequence length="354" mass="39951">MSIEEPGGSLPSGDRSPGSPGDVSKRDRQVSVPERKVSLAVRHHCHFIRNVSIHIMDLFAQACFLLTIVFQAFDGREINPVLSKFALHSKYWSQKLSKAADGSTVLTTSYRFPSSMTVDKQPTSQNYNLVQSGLVPVDCSDVHRVWPRAPTGIYRIYPGGGQGHSVYCDMTLDGGGWTVFLRRMDGSETFNRKWEVYQRGFGNVSAEHWLGNQILHEITVHGLYELRVNLEDFAGNKRFAKYSHFRIGNESDGYRLTLSGYTGNAGDSLDTPRGQKFSTYDRDLDSASGNCAVTGRGGWWYKACYNALLTGVYYKNTSNVPRWQGILWPTWKGIYYSLKSATMMLRKHQMKRNN</sequence>
<dbReference type="SMART" id="SM00186">
    <property type="entry name" value="FBG"/>
    <property type="match status" value="1"/>
</dbReference>
<dbReference type="Pfam" id="PF00147">
    <property type="entry name" value="Fibrinogen_C"/>
    <property type="match status" value="1"/>
</dbReference>
<comment type="subcellular location">
    <subcellularLocation>
        <location evidence="1">Secreted</location>
    </subcellularLocation>
</comment>
<proteinExistence type="predicted"/>
<dbReference type="GO" id="GO:0005201">
    <property type="term" value="F:extracellular matrix structural constituent"/>
    <property type="evidence" value="ECO:0007669"/>
    <property type="project" value="TreeGrafter"/>
</dbReference>
<evidence type="ECO:0000313" key="7">
    <source>
        <dbReference type="EnsemblMetazoa" id="G10167.2:cds"/>
    </source>
</evidence>
<name>A0A8W8HLL2_MAGGI</name>
<dbReference type="PANTHER" id="PTHR47221:SF5">
    <property type="entry name" value="FIBRINOGEN C-TERMINAL DOMAIN-CONTAINING PROTEIN"/>
    <property type="match status" value="1"/>
</dbReference>
<evidence type="ECO:0000256" key="2">
    <source>
        <dbReference type="ARBA" id="ARBA00022525"/>
    </source>
</evidence>
<accession>A0A8W8HLL2</accession>
<dbReference type="Proteomes" id="UP000005408">
    <property type="component" value="Unassembled WGS sequence"/>
</dbReference>
<dbReference type="InterPro" id="IPR002181">
    <property type="entry name" value="Fibrinogen_a/b/g_C_dom"/>
</dbReference>
<keyword evidence="2" id="KW-0964">Secreted</keyword>
<evidence type="ECO:0000313" key="8">
    <source>
        <dbReference type="Proteomes" id="UP000005408"/>
    </source>
</evidence>
<keyword evidence="8" id="KW-1185">Reference proteome</keyword>